<evidence type="ECO:0000313" key="1">
    <source>
        <dbReference type="EMBL" id="MBA4633255.1"/>
    </source>
</evidence>
<protein>
    <submittedName>
        <fullName evidence="1">Uncharacterized protein</fullName>
    </submittedName>
</protein>
<accession>A0A7C8Z4F0</accession>
<reference evidence="1" key="1">
    <citation type="journal article" date="2013" name="J. Plant Res.">
        <title>Effect of fungi and light on seed germination of three Opuntia species from semiarid lands of central Mexico.</title>
        <authorList>
            <person name="Delgado-Sanchez P."/>
            <person name="Jimenez-Bremont J.F."/>
            <person name="Guerrero-Gonzalez Mde L."/>
            <person name="Flores J."/>
        </authorList>
    </citation>
    <scope>NUCLEOTIDE SEQUENCE</scope>
    <source>
        <tissue evidence="1">Cladode</tissue>
    </source>
</reference>
<name>A0A7C8Z4F0_OPUST</name>
<organism evidence="1">
    <name type="scientific">Opuntia streptacantha</name>
    <name type="common">Prickly pear cactus</name>
    <name type="synonym">Opuntia cardona</name>
    <dbReference type="NCBI Taxonomy" id="393608"/>
    <lineage>
        <taxon>Eukaryota</taxon>
        <taxon>Viridiplantae</taxon>
        <taxon>Streptophyta</taxon>
        <taxon>Embryophyta</taxon>
        <taxon>Tracheophyta</taxon>
        <taxon>Spermatophyta</taxon>
        <taxon>Magnoliopsida</taxon>
        <taxon>eudicotyledons</taxon>
        <taxon>Gunneridae</taxon>
        <taxon>Pentapetalae</taxon>
        <taxon>Caryophyllales</taxon>
        <taxon>Cactineae</taxon>
        <taxon>Cactaceae</taxon>
        <taxon>Opuntioideae</taxon>
        <taxon>Opuntia</taxon>
    </lineage>
</organism>
<dbReference type="EMBL" id="GISG01086141">
    <property type="protein sequence ID" value="MBA4633255.1"/>
    <property type="molecule type" value="Transcribed_RNA"/>
</dbReference>
<proteinExistence type="predicted"/>
<sequence>MTTKMMIKNRSRASRTHITMYQLNTFFNFILTKMINPPSFIFPSFPLLFPHNVISLFTSPDSIILLQHHHFLSPLFLQWLQISTTHITLLRFPSINLGIFINCSEKFRPSFTFMERSRSSASTIGGNSCWIEIEEQSEGVQGLASFKRVVILIMGIWKRV</sequence>
<dbReference type="AlphaFoldDB" id="A0A7C8Z4F0"/>
<reference evidence="1" key="2">
    <citation type="submission" date="2020-07" db="EMBL/GenBank/DDBJ databases">
        <authorList>
            <person name="Vera ALvarez R."/>
            <person name="Arias-Moreno D.M."/>
            <person name="Jimenez-Jacinto V."/>
            <person name="Jimenez-Bremont J.F."/>
            <person name="Swaminathan K."/>
            <person name="Moose S.P."/>
            <person name="Guerrero-Gonzalez M.L."/>
            <person name="Marino-Ramirez L."/>
            <person name="Landsman D."/>
            <person name="Rodriguez-Kessler M."/>
            <person name="Delgado-Sanchez P."/>
        </authorList>
    </citation>
    <scope>NUCLEOTIDE SEQUENCE</scope>
    <source>
        <tissue evidence="1">Cladode</tissue>
    </source>
</reference>